<keyword evidence="2" id="KW-0548">Nucleotidyltransferase</keyword>
<dbReference type="GO" id="GO:0008641">
    <property type="term" value="F:ubiquitin-like modifier activating enzyme activity"/>
    <property type="evidence" value="ECO:0007669"/>
    <property type="project" value="InterPro"/>
</dbReference>
<dbReference type="InterPro" id="IPR000594">
    <property type="entry name" value="ThiF_NAD_FAD-bd"/>
</dbReference>
<dbReference type="InterPro" id="IPR035985">
    <property type="entry name" value="Ubiquitin-activating_enz"/>
</dbReference>
<evidence type="ECO:0000313" key="2">
    <source>
        <dbReference type="EMBL" id="WCG02530.1"/>
    </source>
</evidence>
<evidence type="ECO:0000313" key="3">
    <source>
        <dbReference type="Proteomes" id="UP001179501"/>
    </source>
</evidence>
<accession>A0AAE9X964</accession>
<dbReference type="RefSeq" id="WP_081393782.1">
    <property type="nucleotide sequence ID" value="NZ_CP116614.1"/>
</dbReference>
<keyword evidence="2" id="KW-0808">Transferase</keyword>
<dbReference type="GO" id="GO:0016779">
    <property type="term" value="F:nucleotidyltransferase activity"/>
    <property type="evidence" value="ECO:0007669"/>
    <property type="project" value="UniProtKB-KW"/>
</dbReference>
<organism evidence="2 3">
    <name type="scientific">Porphyromonas gingivalis</name>
    <name type="common">Bacteroides gingivalis</name>
    <dbReference type="NCBI Taxonomy" id="837"/>
    <lineage>
        <taxon>Bacteria</taxon>
        <taxon>Pseudomonadati</taxon>
        <taxon>Bacteroidota</taxon>
        <taxon>Bacteroidia</taxon>
        <taxon>Bacteroidales</taxon>
        <taxon>Porphyromonadaceae</taxon>
        <taxon>Porphyromonas</taxon>
    </lineage>
</organism>
<feature type="domain" description="THIF-type NAD/FAD binding fold" evidence="1">
    <location>
        <begin position="329"/>
        <end position="453"/>
    </location>
</feature>
<gene>
    <name evidence="2" type="ORF">NY151_07615</name>
</gene>
<sequence>MISKEAILNILAELDFVSLNGDLVWDAKSVKFSLLIDTKEGESPLSWEVVIVAPYPMKVNGHATISFTNQELLPFLHIMREGTLCLHTTDALTEEDQFRQDLVQLKSWVDKYYVNKEVDSHYENLVVNSTSVNGVDYYFLFTELKDEFAIGDYGIVRLRPLLTNLRRDIKTSTYLVCGFQSSRVSKSKEKLCDWNSHYLSDFNCEYGAYCMLAKAPEHHGKFIIEDFAELEPLFDQTQKNFIYKDVRGAQDNPTNLYPLFCGYKTPDNRTYWQVILLDTTRPPIKGVKHSTPKGPVWLTTFTQAKIHWANTVDTSYEYFFGRGAMPRELAGKKFFIIGLGAVGSILAKTLVRCGARHIDLYDYDIKEPGNVCRSEYEIFSGIGDKSSELQVLLYRVSPFVTCRVRNSLFDYLAKSLNPEEVIDVLNEYDVIFDCTTDNHLMVLLDSLCLKSQVVNLSITNHAKELTCVFSPQIARCIEFLYNKLLTQDDSDMFNPSGCWNPTFKASYNDISLMVQFALKHIIRMLSSLEPISNFYLDEKKGI</sequence>
<protein>
    <submittedName>
        <fullName evidence="2">ThiF family adenylyltransferase</fullName>
    </submittedName>
</protein>
<dbReference type="SUPFAM" id="SSF69572">
    <property type="entry name" value="Activating enzymes of the ubiquitin-like proteins"/>
    <property type="match status" value="1"/>
</dbReference>
<dbReference type="Pfam" id="PF00899">
    <property type="entry name" value="ThiF"/>
    <property type="match status" value="1"/>
</dbReference>
<dbReference type="AlphaFoldDB" id="A0AAE9X964"/>
<proteinExistence type="predicted"/>
<evidence type="ECO:0000259" key="1">
    <source>
        <dbReference type="Pfam" id="PF00899"/>
    </source>
</evidence>
<dbReference type="Proteomes" id="UP001179501">
    <property type="component" value="Chromosome"/>
</dbReference>
<name>A0AAE9X964_PORGN</name>
<dbReference type="EMBL" id="CP116614">
    <property type="protein sequence ID" value="WCG02530.1"/>
    <property type="molecule type" value="Genomic_DNA"/>
</dbReference>
<dbReference type="Gene3D" id="3.40.50.720">
    <property type="entry name" value="NAD(P)-binding Rossmann-like Domain"/>
    <property type="match status" value="1"/>
</dbReference>
<reference evidence="2" key="1">
    <citation type="submission" date="2023-01" db="EMBL/GenBank/DDBJ databases">
        <title>Phages are important unrecognized players in the ecology of the oral pathogen Porphyromonas gingivalis.</title>
        <authorList>
            <person name="Matrishin C.B."/>
            <person name="Kauffman K.M."/>
        </authorList>
    </citation>
    <scope>NUCLEOTIDE SEQUENCE</scope>
    <source>
        <strain evidence="2">ATCC 49417</strain>
    </source>
</reference>